<dbReference type="RefSeq" id="WP_068905163.1">
    <property type="nucleotide sequence ID" value="NZ_JBHUIF010000019.1"/>
</dbReference>
<dbReference type="SMART" id="SM00829">
    <property type="entry name" value="PKS_ER"/>
    <property type="match status" value="1"/>
</dbReference>
<dbReference type="InterPro" id="IPR036291">
    <property type="entry name" value="NAD(P)-bd_dom_sf"/>
</dbReference>
<evidence type="ECO:0000313" key="3">
    <source>
        <dbReference type="Proteomes" id="UP000094936"/>
    </source>
</evidence>
<gene>
    <name evidence="2" type="ORF">A8L45_20155</name>
</gene>
<dbReference type="PANTHER" id="PTHR44013">
    <property type="entry name" value="ZINC-TYPE ALCOHOL DEHYDROGENASE-LIKE PROTEIN C16A3.02C"/>
    <property type="match status" value="1"/>
</dbReference>
<dbReference type="GO" id="GO:0016491">
    <property type="term" value="F:oxidoreductase activity"/>
    <property type="evidence" value="ECO:0007669"/>
    <property type="project" value="InterPro"/>
</dbReference>
<keyword evidence="3" id="KW-1185">Reference proteome</keyword>
<reference evidence="2 3" key="1">
    <citation type="submission" date="2016-05" db="EMBL/GenBank/DDBJ databases">
        <title>Genomic Taxonomy of the Vibrionaceae.</title>
        <authorList>
            <person name="Gomez-Gil B."/>
            <person name="Enciso-Ibarra J."/>
        </authorList>
    </citation>
    <scope>NUCLEOTIDE SEQUENCE [LARGE SCALE GENOMIC DNA]</scope>
    <source>
        <strain evidence="2 3">CAIM 1920</strain>
    </source>
</reference>
<dbReference type="Proteomes" id="UP000094936">
    <property type="component" value="Unassembled WGS sequence"/>
</dbReference>
<organism evidence="2 3">
    <name type="scientific">Veronia pacifica</name>
    <dbReference type="NCBI Taxonomy" id="1080227"/>
    <lineage>
        <taxon>Bacteria</taxon>
        <taxon>Pseudomonadati</taxon>
        <taxon>Pseudomonadota</taxon>
        <taxon>Gammaproteobacteria</taxon>
        <taxon>Vibrionales</taxon>
        <taxon>Vibrionaceae</taxon>
        <taxon>Veronia</taxon>
    </lineage>
</organism>
<dbReference type="InterPro" id="IPR011032">
    <property type="entry name" value="GroES-like_sf"/>
</dbReference>
<dbReference type="Pfam" id="PF13602">
    <property type="entry name" value="ADH_zinc_N_2"/>
    <property type="match status" value="1"/>
</dbReference>
<dbReference type="InterPro" id="IPR002364">
    <property type="entry name" value="Quin_OxRdtase/zeta-crystal_CS"/>
</dbReference>
<dbReference type="AlphaFoldDB" id="A0A1C3EB81"/>
<proteinExistence type="predicted"/>
<dbReference type="Gene3D" id="3.40.50.720">
    <property type="entry name" value="NAD(P)-binding Rossmann-like Domain"/>
    <property type="match status" value="1"/>
</dbReference>
<comment type="caution">
    <text evidence="2">The sequence shown here is derived from an EMBL/GenBank/DDBJ whole genome shotgun (WGS) entry which is preliminary data.</text>
</comment>
<sequence>MPENRQLAISAFGGPETLHIIDSERPVPGPDQVLVKVAYAGVNPIDAKTRAGIGWAAEQNKDKLPWVPGYDVAGEVVGSGSHQEIFENGDRVAGLVGFPLQGGCYSEYLAIDAAALSSVPTGVDFELAAALPVCGQTAWQAMEKAGVTADEKVLVLAGAGGVGHIAVQLAKQRGADVFASCSAANTAFLTDLGTTVIDYQCNELAQYQAFFDVIIDLIGGETGIDALSALKGQGRMITVPTVTKDAVMAEASQRGLKAEGMLVDPNRWQMDRLLAMVETGELDIEISNIYPLEKGGEAHQSIMSGRIRGKLLLKVAK</sequence>
<dbReference type="GO" id="GO:0008270">
    <property type="term" value="F:zinc ion binding"/>
    <property type="evidence" value="ECO:0007669"/>
    <property type="project" value="InterPro"/>
</dbReference>
<evidence type="ECO:0000259" key="1">
    <source>
        <dbReference type="SMART" id="SM00829"/>
    </source>
</evidence>
<dbReference type="CDD" id="cd05289">
    <property type="entry name" value="MDR_like_2"/>
    <property type="match status" value="1"/>
</dbReference>
<dbReference type="InterPro" id="IPR013154">
    <property type="entry name" value="ADH-like_N"/>
</dbReference>
<dbReference type="InterPro" id="IPR052733">
    <property type="entry name" value="Chloroplast_QOR"/>
</dbReference>
<dbReference type="InterPro" id="IPR020843">
    <property type="entry name" value="ER"/>
</dbReference>
<dbReference type="PROSITE" id="PS01162">
    <property type="entry name" value="QOR_ZETA_CRYSTAL"/>
    <property type="match status" value="1"/>
</dbReference>
<name>A0A1C3EB81_9GAMM</name>
<dbReference type="EMBL" id="LYBM01000052">
    <property type="protein sequence ID" value="ODA30517.1"/>
    <property type="molecule type" value="Genomic_DNA"/>
</dbReference>
<dbReference type="STRING" id="1080227.A8L45_20155"/>
<protein>
    <submittedName>
        <fullName evidence="2">NADPH:quinone reductase</fullName>
    </submittedName>
</protein>
<accession>A0A1C3EB81</accession>
<dbReference type="SUPFAM" id="SSF50129">
    <property type="entry name" value="GroES-like"/>
    <property type="match status" value="1"/>
</dbReference>
<dbReference type="PANTHER" id="PTHR44013:SF1">
    <property type="entry name" value="ZINC-TYPE ALCOHOL DEHYDROGENASE-LIKE PROTEIN C16A3.02C"/>
    <property type="match status" value="1"/>
</dbReference>
<feature type="domain" description="Enoyl reductase (ER)" evidence="1">
    <location>
        <begin position="13"/>
        <end position="313"/>
    </location>
</feature>
<dbReference type="OrthoDB" id="9785812at2"/>
<dbReference type="SUPFAM" id="SSF51735">
    <property type="entry name" value="NAD(P)-binding Rossmann-fold domains"/>
    <property type="match status" value="1"/>
</dbReference>
<dbReference type="Pfam" id="PF08240">
    <property type="entry name" value="ADH_N"/>
    <property type="match status" value="1"/>
</dbReference>
<evidence type="ECO:0000313" key="2">
    <source>
        <dbReference type="EMBL" id="ODA30517.1"/>
    </source>
</evidence>
<dbReference type="Gene3D" id="3.90.180.10">
    <property type="entry name" value="Medium-chain alcohol dehydrogenases, catalytic domain"/>
    <property type="match status" value="1"/>
</dbReference>